<feature type="domain" description="UBC core" evidence="3">
    <location>
        <begin position="60"/>
        <end position="211"/>
    </location>
</feature>
<keyword evidence="5" id="KW-1185">Reference proteome</keyword>
<proteinExistence type="predicted"/>
<dbReference type="AlphaFoldDB" id="A0A2A2K458"/>
<comment type="caution">
    <text evidence="4">The sequence shown here is derived from an EMBL/GenBank/DDBJ whole genome shotgun (WGS) entry which is preliminary data.</text>
</comment>
<organism evidence="4 5">
    <name type="scientific">Diploscapter pachys</name>
    <dbReference type="NCBI Taxonomy" id="2018661"/>
    <lineage>
        <taxon>Eukaryota</taxon>
        <taxon>Metazoa</taxon>
        <taxon>Ecdysozoa</taxon>
        <taxon>Nematoda</taxon>
        <taxon>Chromadorea</taxon>
        <taxon>Rhabditida</taxon>
        <taxon>Rhabditina</taxon>
        <taxon>Rhabditomorpha</taxon>
        <taxon>Rhabditoidea</taxon>
        <taxon>Rhabditidae</taxon>
        <taxon>Diploscapter</taxon>
    </lineage>
</organism>
<dbReference type="CDD" id="cd23814">
    <property type="entry name" value="UEV_AKTIP"/>
    <property type="match status" value="1"/>
</dbReference>
<sequence length="375" mass="42806">MMCLVLGLYNIVTLINGDLIWPLKGNWKAPGQGNAAEQEGYEFAEEARQAEPLKLNESLIVSHTISSEFARLCRQPIDGIYITSSASNLLEWFGIIFVRRGVFGGGIFRFNLLIPRKYPLTSELPTVKFHIQIFHPHIDKEKKLDLSRYFPEGWKREKHHLHNVLLVTQRIFFSYDCDPSSCANPEAALLWKEQPDQFKQMAKEAVNLSRSQVYDEPPDDDDNAIRLTPWDTSMHGSVREKMKSFGSRNDSDKRYVALSWIDTDAMTYMNEAIKLDDEMRAEHARLVHGIERLDLSGIQGEDEPEEKLNVQNSAKEEDSLRTDISLSSAESLSSGALSRHQKLERPDGILREEETNSPDDQNQLQLEINGEESDV</sequence>
<dbReference type="SUPFAM" id="SSF54495">
    <property type="entry name" value="UBC-like"/>
    <property type="match status" value="1"/>
</dbReference>
<dbReference type="GO" id="GO:0032446">
    <property type="term" value="P:protein modification by small protein conjugation"/>
    <property type="evidence" value="ECO:0007669"/>
    <property type="project" value="UniProtKB-ARBA"/>
</dbReference>
<dbReference type="InterPro" id="IPR050113">
    <property type="entry name" value="Ub_conjugating_enzyme"/>
</dbReference>
<dbReference type="PROSITE" id="PS50127">
    <property type="entry name" value="UBC_2"/>
    <property type="match status" value="1"/>
</dbReference>
<feature type="region of interest" description="Disordered" evidence="1">
    <location>
        <begin position="296"/>
        <end position="375"/>
    </location>
</feature>
<gene>
    <name evidence="4" type="ORF">WR25_15151</name>
</gene>
<accession>A0A2A2K458</accession>
<name>A0A2A2K458_9BILA</name>
<feature type="chain" id="PRO_5012449112" description="UBC core domain-containing protein" evidence="2">
    <location>
        <begin position="18"/>
        <end position="375"/>
    </location>
</feature>
<dbReference type="Proteomes" id="UP000218231">
    <property type="component" value="Unassembled WGS sequence"/>
</dbReference>
<dbReference type="InterPro" id="IPR000608">
    <property type="entry name" value="UBC"/>
</dbReference>
<feature type="compositionally biased region" description="Basic and acidic residues" evidence="1">
    <location>
        <begin position="341"/>
        <end position="354"/>
    </location>
</feature>
<evidence type="ECO:0000256" key="1">
    <source>
        <dbReference type="SAM" id="MobiDB-lite"/>
    </source>
</evidence>
<dbReference type="OrthoDB" id="5596422at2759"/>
<evidence type="ECO:0000259" key="3">
    <source>
        <dbReference type="PROSITE" id="PS50127"/>
    </source>
</evidence>
<dbReference type="PANTHER" id="PTHR24067">
    <property type="entry name" value="UBIQUITIN-CONJUGATING ENZYME E2"/>
    <property type="match status" value="1"/>
</dbReference>
<dbReference type="Gene3D" id="3.10.110.10">
    <property type="entry name" value="Ubiquitin Conjugating Enzyme"/>
    <property type="match status" value="1"/>
</dbReference>
<protein>
    <recommendedName>
        <fullName evidence="3">UBC core domain-containing protein</fullName>
    </recommendedName>
</protein>
<evidence type="ECO:0000313" key="5">
    <source>
        <dbReference type="Proteomes" id="UP000218231"/>
    </source>
</evidence>
<feature type="signal peptide" evidence="2">
    <location>
        <begin position="1"/>
        <end position="17"/>
    </location>
</feature>
<dbReference type="STRING" id="2018661.A0A2A2K458"/>
<reference evidence="4 5" key="1">
    <citation type="journal article" date="2017" name="Curr. Biol.">
        <title>Genome architecture and evolution of a unichromosomal asexual nematode.</title>
        <authorList>
            <person name="Fradin H."/>
            <person name="Zegar C."/>
            <person name="Gutwein M."/>
            <person name="Lucas J."/>
            <person name="Kovtun M."/>
            <person name="Corcoran D."/>
            <person name="Baugh L.R."/>
            <person name="Kiontke K."/>
            <person name="Gunsalus K."/>
            <person name="Fitch D.H."/>
            <person name="Piano F."/>
        </authorList>
    </citation>
    <scope>NUCLEOTIDE SEQUENCE [LARGE SCALE GENOMIC DNA]</scope>
    <source>
        <strain evidence="4">PF1309</strain>
    </source>
</reference>
<dbReference type="SMART" id="SM00212">
    <property type="entry name" value="UBCc"/>
    <property type="match status" value="1"/>
</dbReference>
<evidence type="ECO:0000313" key="4">
    <source>
        <dbReference type="EMBL" id="PAV68734.1"/>
    </source>
</evidence>
<dbReference type="EMBL" id="LIAE01009702">
    <property type="protein sequence ID" value="PAV68734.1"/>
    <property type="molecule type" value="Genomic_DNA"/>
</dbReference>
<dbReference type="InterPro" id="IPR016135">
    <property type="entry name" value="UBQ-conjugating_enzyme/RWD"/>
</dbReference>
<feature type="compositionally biased region" description="Low complexity" evidence="1">
    <location>
        <begin position="325"/>
        <end position="338"/>
    </location>
</feature>
<dbReference type="Pfam" id="PF00179">
    <property type="entry name" value="UQ_con"/>
    <property type="match status" value="1"/>
</dbReference>
<evidence type="ECO:0000256" key="2">
    <source>
        <dbReference type="SAM" id="SignalP"/>
    </source>
</evidence>
<keyword evidence="2" id="KW-0732">Signal</keyword>